<evidence type="ECO:0000256" key="5">
    <source>
        <dbReference type="ARBA" id="ARBA00023284"/>
    </source>
</evidence>
<feature type="domain" description="Thioredoxin" evidence="6">
    <location>
        <begin position="26"/>
        <end position="141"/>
    </location>
</feature>
<dbReference type="GO" id="GO:0045454">
    <property type="term" value="P:cell redox homeostasis"/>
    <property type="evidence" value="ECO:0007669"/>
    <property type="project" value="TreeGrafter"/>
</dbReference>
<dbReference type="EMBL" id="JBBCAQ010000022">
    <property type="protein sequence ID" value="KAK7590809.1"/>
    <property type="molecule type" value="Genomic_DNA"/>
</dbReference>
<protein>
    <recommendedName>
        <fullName evidence="6">Thioredoxin domain-containing protein</fullName>
    </recommendedName>
</protein>
<evidence type="ECO:0000259" key="6">
    <source>
        <dbReference type="PROSITE" id="PS51352"/>
    </source>
</evidence>
<evidence type="ECO:0000313" key="7">
    <source>
        <dbReference type="EMBL" id="KAK7590809.1"/>
    </source>
</evidence>
<dbReference type="Proteomes" id="UP001367676">
    <property type="component" value="Unassembled WGS sequence"/>
</dbReference>
<dbReference type="FunFam" id="3.40.30.10:FF:000001">
    <property type="entry name" value="Thioredoxin"/>
    <property type="match status" value="1"/>
</dbReference>
<evidence type="ECO:0000256" key="4">
    <source>
        <dbReference type="ARBA" id="ARBA00023157"/>
    </source>
</evidence>
<evidence type="ECO:0000256" key="1">
    <source>
        <dbReference type="ARBA" id="ARBA00008987"/>
    </source>
</evidence>
<dbReference type="PANTHER" id="PTHR43601">
    <property type="entry name" value="THIOREDOXIN, MITOCHONDRIAL"/>
    <property type="match status" value="1"/>
</dbReference>
<dbReference type="Pfam" id="PF00085">
    <property type="entry name" value="Thioredoxin"/>
    <property type="match status" value="1"/>
</dbReference>
<dbReference type="SUPFAM" id="SSF52833">
    <property type="entry name" value="Thioredoxin-like"/>
    <property type="match status" value="1"/>
</dbReference>
<dbReference type="PANTHER" id="PTHR43601:SF3">
    <property type="entry name" value="THIOREDOXIN, MITOCHONDRIAL"/>
    <property type="match status" value="1"/>
</dbReference>
<accession>A0AAN9Y478</accession>
<dbReference type="CDD" id="cd02947">
    <property type="entry name" value="TRX_family"/>
    <property type="match status" value="1"/>
</dbReference>
<dbReference type="InterPro" id="IPR005746">
    <property type="entry name" value="Thioredoxin"/>
</dbReference>
<evidence type="ECO:0000313" key="8">
    <source>
        <dbReference type="Proteomes" id="UP001367676"/>
    </source>
</evidence>
<dbReference type="PROSITE" id="PS51352">
    <property type="entry name" value="THIOREDOXIN_2"/>
    <property type="match status" value="1"/>
</dbReference>
<comment type="caution">
    <text evidence="7">The sequence shown here is derived from an EMBL/GenBank/DDBJ whole genome shotgun (WGS) entry which is preliminary data.</text>
</comment>
<keyword evidence="5" id="KW-0676">Redox-active center</keyword>
<name>A0AAN9Y478_9HEMI</name>
<sequence>MTSILVKSFYNRSSNAIVTCCRTSWIRHAHDVPSYSFKVQDPEDFNERVLNSKVPVIVDFHATWCQPCKLLAPRIESVVDEKRGKILLAKVDIDEMTDTALDYDVSAVPVLLAFQNGKPGDRIIGLQDEDKLRTFINKFIGE</sequence>
<organism evidence="7 8">
    <name type="scientific">Parthenolecanium corni</name>
    <dbReference type="NCBI Taxonomy" id="536013"/>
    <lineage>
        <taxon>Eukaryota</taxon>
        <taxon>Metazoa</taxon>
        <taxon>Ecdysozoa</taxon>
        <taxon>Arthropoda</taxon>
        <taxon>Hexapoda</taxon>
        <taxon>Insecta</taxon>
        <taxon>Pterygota</taxon>
        <taxon>Neoptera</taxon>
        <taxon>Paraneoptera</taxon>
        <taxon>Hemiptera</taxon>
        <taxon>Sternorrhyncha</taxon>
        <taxon>Coccoidea</taxon>
        <taxon>Coccidae</taxon>
        <taxon>Parthenolecanium</taxon>
    </lineage>
</organism>
<dbReference type="GO" id="GO:0005739">
    <property type="term" value="C:mitochondrion"/>
    <property type="evidence" value="ECO:0007669"/>
    <property type="project" value="TreeGrafter"/>
</dbReference>
<dbReference type="AlphaFoldDB" id="A0AAN9Y478"/>
<keyword evidence="2" id="KW-0813">Transport</keyword>
<dbReference type="NCBIfam" id="TIGR01068">
    <property type="entry name" value="thioredoxin"/>
    <property type="match status" value="1"/>
</dbReference>
<proteinExistence type="inferred from homology"/>
<evidence type="ECO:0000256" key="2">
    <source>
        <dbReference type="ARBA" id="ARBA00022448"/>
    </source>
</evidence>
<dbReference type="InterPro" id="IPR013766">
    <property type="entry name" value="Thioredoxin_domain"/>
</dbReference>
<dbReference type="Gene3D" id="3.40.30.10">
    <property type="entry name" value="Glutaredoxin"/>
    <property type="match status" value="1"/>
</dbReference>
<dbReference type="GO" id="GO:0015035">
    <property type="term" value="F:protein-disulfide reductase activity"/>
    <property type="evidence" value="ECO:0007669"/>
    <property type="project" value="InterPro"/>
</dbReference>
<keyword evidence="4" id="KW-1015">Disulfide bond</keyword>
<comment type="similarity">
    <text evidence="1">Belongs to the thioredoxin family.</text>
</comment>
<reference evidence="7 8" key="1">
    <citation type="submission" date="2024-03" db="EMBL/GenBank/DDBJ databases">
        <title>Adaptation during the transition from Ophiocordyceps entomopathogen to insect associate is accompanied by gene loss and intensified selection.</title>
        <authorList>
            <person name="Ward C.M."/>
            <person name="Onetto C.A."/>
            <person name="Borneman A.R."/>
        </authorList>
    </citation>
    <scope>NUCLEOTIDE SEQUENCE [LARGE SCALE GENOMIC DNA]</scope>
    <source>
        <strain evidence="7">AWRI1</strain>
        <tissue evidence="7">Single Adult Female</tissue>
    </source>
</reference>
<gene>
    <name evidence="7" type="ORF">V9T40_002422</name>
</gene>
<dbReference type="PRINTS" id="PR00421">
    <property type="entry name" value="THIOREDOXIN"/>
</dbReference>
<keyword evidence="3" id="KW-0249">Electron transport</keyword>
<keyword evidence="8" id="KW-1185">Reference proteome</keyword>
<evidence type="ECO:0000256" key="3">
    <source>
        <dbReference type="ARBA" id="ARBA00022982"/>
    </source>
</evidence>
<dbReference type="InterPro" id="IPR036249">
    <property type="entry name" value="Thioredoxin-like_sf"/>
</dbReference>